<dbReference type="GO" id="GO:0000122">
    <property type="term" value="P:negative regulation of transcription by RNA polymerase II"/>
    <property type="evidence" value="ECO:0000318"/>
    <property type="project" value="GO_Central"/>
</dbReference>
<dbReference type="Gene3D" id="1.10.287.370">
    <property type="match status" value="1"/>
</dbReference>
<organism evidence="6 7">
    <name type="scientific">Ricinus communis</name>
    <name type="common">Castor bean</name>
    <dbReference type="NCBI Taxonomy" id="3988"/>
    <lineage>
        <taxon>Eukaryota</taxon>
        <taxon>Viridiplantae</taxon>
        <taxon>Streptophyta</taxon>
        <taxon>Embryophyta</taxon>
        <taxon>Tracheophyta</taxon>
        <taxon>Spermatophyta</taxon>
        <taxon>Magnoliopsida</taxon>
        <taxon>eudicotyledons</taxon>
        <taxon>Gunneridae</taxon>
        <taxon>Pentapetalae</taxon>
        <taxon>rosids</taxon>
        <taxon>fabids</taxon>
        <taxon>Malpighiales</taxon>
        <taxon>Euphorbiaceae</taxon>
        <taxon>Acalyphoideae</taxon>
        <taxon>Acalypheae</taxon>
        <taxon>Ricinus</taxon>
    </lineage>
</organism>
<evidence type="ECO:0000256" key="3">
    <source>
        <dbReference type="ARBA" id="ARBA00038295"/>
    </source>
</evidence>
<dbReference type="PANTHER" id="PTHR15111">
    <property type="entry name" value="RNA POLYMERASE II SUBUNIT 5-MEDIATING PROTEIN NNX3"/>
    <property type="match status" value="1"/>
</dbReference>
<evidence type="ECO:0000313" key="6">
    <source>
        <dbReference type="EMBL" id="EEF44407.1"/>
    </source>
</evidence>
<comment type="similarity">
    <text evidence="3">Belongs to the RNA polymerase II subunit 5-mediating protein family.</text>
</comment>
<dbReference type="InterPro" id="IPR052255">
    <property type="entry name" value="RNA_pol_II_subunit5-mediator"/>
</dbReference>
<dbReference type="AlphaFoldDB" id="B9RVX0"/>
<evidence type="ECO:0000256" key="1">
    <source>
        <dbReference type="ARBA" id="ARBA00004123"/>
    </source>
</evidence>
<dbReference type="GO" id="GO:0009409">
    <property type="term" value="P:response to cold"/>
    <property type="evidence" value="ECO:0007669"/>
    <property type="project" value="UniProtKB-ARBA"/>
</dbReference>
<evidence type="ECO:0000313" key="7">
    <source>
        <dbReference type="Proteomes" id="UP000008311"/>
    </source>
</evidence>
<proteinExistence type="inferred from homology"/>
<sequence>MEESRKGTVTSFASIFPVNEAHKAAKRVEEAISEKQNELVSLNQFIADNNNLINLITRLPDQLHHDVMVPFGKAAFFPGKLIHTNELVVLLGEGYYAERTAKQTAEILKRRGKVLDSQVESLKANIKDLRAEASFFDSTASETAEGLVEIREDYVEESSSEVQSKIRKPQKQPIVETATIETLSNNYLRQLDIADQPNCTGLTVQPVPKDVTSNIKSLTHSKNSILAEKALQLPSAKEEIETVSSSRNEVPLQNSKSRFDSSNAFTGSIVERSGNLKTSSQDQTATSSQTAVRTSKSGFDSSKAFTGSIVERACTVSSSHEQTKTSSQPPNPQPSKPVSRFKLQRK</sequence>
<dbReference type="GO" id="GO:0005634">
    <property type="term" value="C:nucleus"/>
    <property type="evidence" value="ECO:0007669"/>
    <property type="project" value="UniProtKB-SubCell"/>
</dbReference>
<dbReference type="STRING" id="3988.B9RVX0"/>
<accession>B9RVX0</accession>
<dbReference type="SUPFAM" id="SSF46579">
    <property type="entry name" value="Prefoldin"/>
    <property type="match status" value="1"/>
</dbReference>
<evidence type="ECO:0000256" key="2">
    <source>
        <dbReference type="ARBA" id="ARBA00023242"/>
    </source>
</evidence>
<feature type="compositionally biased region" description="Low complexity" evidence="5">
    <location>
        <begin position="278"/>
        <end position="291"/>
    </location>
</feature>
<protein>
    <recommendedName>
        <fullName evidence="8">Prefoldin subunit</fullName>
    </recommendedName>
</protein>
<feature type="coiled-coil region" evidence="4">
    <location>
        <begin position="18"/>
        <end position="45"/>
    </location>
</feature>
<dbReference type="EMBL" id="EQ973822">
    <property type="protein sequence ID" value="EEF44407.1"/>
    <property type="molecule type" value="Genomic_DNA"/>
</dbReference>
<dbReference type="GO" id="GO:0003682">
    <property type="term" value="F:chromatin binding"/>
    <property type="evidence" value="ECO:0000318"/>
    <property type="project" value="GO_Central"/>
</dbReference>
<reference evidence="7" key="1">
    <citation type="journal article" date="2010" name="Nat. Biotechnol.">
        <title>Draft genome sequence of the oilseed species Ricinus communis.</title>
        <authorList>
            <person name="Chan A.P."/>
            <person name="Crabtree J."/>
            <person name="Zhao Q."/>
            <person name="Lorenzi H."/>
            <person name="Orvis J."/>
            <person name="Puiu D."/>
            <person name="Melake-Berhan A."/>
            <person name="Jones K.M."/>
            <person name="Redman J."/>
            <person name="Chen G."/>
            <person name="Cahoon E.B."/>
            <person name="Gedil M."/>
            <person name="Stanke M."/>
            <person name="Haas B.J."/>
            <person name="Wortman J.R."/>
            <person name="Fraser-Liggett C.M."/>
            <person name="Ravel J."/>
            <person name="Rabinowicz P.D."/>
        </authorList>
    </citation>
    <scope>NUCLEOTIDE SEQUENCE [LARGE SCALE GENOMIC DNA]</scope>
    <source>
        <strain evidence="7">cv. Hale</strain>
    </source>
</reference>
<dbReference type="FunCoup" id="B9RVX0">
    <property type="interactions" value="228"/>
</dbReference>
<evidence type="ECO:0008006" key="8">
    <source>
        <dbReference type="Google" id="ProtNLM"/>
    </source>
</evidence>
<evidence type="ECO:0000256" key="4">
    <source>
        <dbReference type="SAM" id="Coils"/>
    </source>
</evidence>
<feature type="coiled-coil region" evidence="4">
    <location>
        <begin position="112"/>
        <end position="139"/>
    </location>
</feature>
<dbReference type="NCBIfam" id="TIGR00293">
    <property type="entry name" value="prefoldin subunit alpha"/>
    <property type="match status" value="1"/>
</dbReference>
<evidence type="ECO:0000256" key="5">
    <source>
        <dbReference type="SAM" id="MobiDB-lite"/>
    </source>
</evidence>
<dbReference type="GO" id="GO:0019212">
    <property type="term" value="F:phosphatase inhibitor activity"/>
    <property type="evidence" value="ECO:0000318"/>
    <property type="project" value="GO_Central"/>
</dbReference>
<dbReference type="eggNOG" id="KOG3130">
    <property type="taxonomic scope" value="Eukaryota"/>
</dbReference>
<comment type="subcellular location">
    <subcellularLocation>
        <location evidence="1">Nucleus</location>
    </subcellularLocation>
</comment>
<dbReference type="GO" id="GO:0003714">
    <property type="term" value="F:transcription corepressor activity"/>
    <property type="evidence" value="ECO:0000318"/>
    <property type="project" value="GO_Central"/>
</dbReference>
<keyword evidence="2" id="KW-0539">Nucleus</keyword>
<gene>
    <name evidence="6" type="ORF">RCOM_1173640</name>
</gene>
<feature type="region of interest" description="Disordered" evidence="5">
    <location>
        <begin position="242"/>
        <end position="302"/>
    </location>
</feature>
<feature type="region of interest" description="Disordered" evidence="5">
    <location>
        <begin position="314"/>
        <end position="346"/>
    </location>
</feature>
<feature type="compositionally biased region" description="Polar residues" evidence="5">
    <location>
        <begin position="292"/>
        <end position="302"/>
    </location>
</feature>
<dbReference type="PANTHER" id="PTHR15111:SF0">
    <property type="entry name" value="UNCONVENTIONAL PREFOLDIN RPB5 INTERACTOR 1"/>
    <property type="match status" value="1"/>
</dbReference>
<dbReference type="InterPro" id="IPR009053">
    <property type="entry name" value="Prefoldin"/>
</dbReference>
<keyword evidence="7" id="KW-1185">Reference proteome</keyword>
<dbReference type="InterPro" id="IPR004127">
    <property type="entry name" value="Prefoldin_subunit_alpha"/>
</dbReference>
<dbReference type="CDD" id="cd23159">
    <property type="entry name" value="Prefoldin_URI1"/>
    <property type="match status" value="1"/>
</dbReference>
<dbReference type="GO" id="GO:2001243">
    <property type="term" value="P:negative regulation of intrinsic apoptotic signaling pathway"/>
    <property type="evidence" value="ECO:0000318"/>
    <property type="project" value="GO_Central"/>
</dbReference>
<dbReference type="Pfam" id="PF02996">
    <property type="entry name" value="Prefoldin"/>
    <property type="match status" value="1"/>
</dbReference>
<dbReference type="InParanoid" id="B9RVX0"/>
<name>B9RVX0_RICCO</name>
<feature type="compositionally biased region" description="Polar residues" evidence="5">
    <location>
        <begin position="242"/>
        <end position="266"/>
    </location>
</feature>
<dbReference type="Proteomes" id="UP000008311">
    <property type="component" value="Unassembled WGS sequence"/>
</dbReference>
<dbReference type="GO" id="GO:0006457">
    <property type="term" value="P:protein folding"/>
    <property type="evidence" value="ECO:0007669"/>
    <property type="project" value="UniProtKB-ARBA"/>
</dbReference>
<keyword evidence="4" id="KW-0175">Coiled coil</keyword>